<comment type="caution">
    <text evidence="2">The sequence shown here is derived from an EMBL/GenBank/DDBJ whole genome shotgun (WGS) entry which is preliminary data.</text>
</comment>
<dbReference type="RefSeq" id="WP_117003754.1">
    <property type="nucleotide sequence ID" value="NZ_BMJS01000040.1"/>
</dbReference>
<evidence type="ECO:0000313" key="3">
    <source>
        <dbReference type="Proteomes" id="UP000636949"/>
    </source>
</evidence>
<accession>A0A8J2Z6J9</accession>
<evidence type="ECO:0000313" key="2">
    <source>
        <dbReference type="EMBL" id="GGG06180.1"/>
    </source>
</evidence>
<reference evidence="2" key="1">
    <citation type="journal article" date="2014" name="Int. J. Syst. Evol. Microbiol.">
        <title>Complete genome sequence of Corynebacterium casei LMG S-19264T (=DSM 44701T), isolated from a smear-ripened cheese.</title>
        <authorList>
            <consortium name="US DOE Joint Genome Institute (JGI-PGF)"/>
            <person name="Walter F."/>
            <person name="Albersmeier A."/>
            <person name="Kalinowski J."/>
            <person name="Ruckert C."/>
        </authorList>
    </citation>
    <scope>NUCLEOTIDE SEQUENCE</scope>
    <source>
        <strain evidence="2">CGMCC 1.15758</strain>
    </source>
</reference>
<proteinExistence type="predicted"/>
<organism evidence="2 3">
    <name type="scientific">Cysteiniphilum litorale</name>
    <dbReference type="NCBI Taxonomy" id="2056700"/>
    <lineage>
        <taxon>Bacteria</taxon>
        <taxon>Pseudomonadati</taxon>
        <taxon>Pseudomonadota</taxon>
        <taxon>Gammaproteobacteria</taxon>
        <taxon>Thiotrichales</taxon>
        <taxon>Fastidiosibacteraceae</taxon>
        <taxon>Cysteiniphilum</taxon>
    </lineage>
</organism>
<feature type="region of interest" description="Disordered" evidence="1">
    <location>
        <begin position="1"/>
        <end position="23"/>
    </location>
</feature>
<dbReference type="Proteomes" id="UP000636949">
    <property type="component" value="Unassembled WGS sequence"/>
</dbReference>
<gene>
    <name evidence="2" type="ORF">GCM10010995_24580</name>
</gene>
<dbReference type="GO" id="GO:0006355">
    <property type="term" value="P:regulation of DNA-templated transcription"/>
    <property type="evidence" value="ECO:0007669"/>
    <property type="project" value="InterPro"/>
</dbReference>
<reference evidence="2" key="2">
    <citation type="submission" date="2020-09" db="EMBL/GenBank/DDBJ databases">
        <authorList>
            <person name="Sun Q."/>
            <person name="Zhou Y."/>
        </authorList>
    </citation>
    <scope>NUCLEOTIDE SEQUENCE</scope>
    <source>
        <strain evidence="2">CGMCC 1.15758</strain>
    </source>
</reference>
<evidence type="ECO:0000256" key="1">
    <source>
        <dbReference type="SAM" id="MobiDB-lite"/>
    </source>
</evidence>
<dbReference type="GO" id="GO:0003677">
    <property type="term" value="F:DNA binding"/>
    <property type="evidence" value="ECO:0007669"/>
    <property type="project" value="InterPro"/>
</dbReference>
<dbReference type="Gene3D" id="1.10.10.10">
    <property type="entry name" value="Winged helix-like DNA-binding domain superfamily/Winged helix DNA-binding domain"/>
    <property type="match status" value="1"/>
</dbReference>
<protein>
    <submittedName>
        <fullName evidence="2">Uncharacterized protein</fullName>
    </submittedName>
</protein>
<feature type="compositionally biased region" description="Basic and acidic residues" evidence="1">
    <location>
        <begin position="1"/>
        <end position="12"/>
    </location>
</feature>
<dbReference type="InterPro" id="IPR016032">
    <property type="entry name" value="Sig_transdc_resp-reg_C-effctor"/>
</dbReference>
<keyword evidence="3" id="KW-1185">Reference proteome</keyword>
<dbReference type="EMBL" id="BMJS01000040">
    <property type="protein sequence ID" value="GGG06180.1"/>
    <property type="molecule type" value="Genomic_DNA"/>
</dbReference>
<dbReference type="OrthoDB" id="9819751at2"/>
<dbReference type="SUPFAM" id="SSF46894">
    <property type="entry name" value="C-terminal effector domain of the bipartite response regulators"/>
    <property type="match status" value="1"/>
</dbReference>
<sequence>MDNKHTKNDRISENANDGNSHEHDKNTYYLNSFSHLSEKDMTAIYRDCQYNERAIKEILTLISQDGIIGFDFFRVTKSYDFNYVGSTAPDELKAYFRLGFWQLDALYGTLNQEAYRIIDYSEFPQQQHAKQNFDEYLTLVTERLYADYKDVLLFNTTKASFNLCSFKKKAQYFQRLRSTMNLIYKRIHIQQLLTPSAEDINRLRAQNTPQLEQPRLALIQALYNLTEGELMHLKTIAAGGSAKDIARQSGRSYRYIQNIILELIEKLQLINKDELETIAQIIMTYED</sequence>
<dbReference type="InterPro" id="IPR036388">
    <property type="entry name" value="WH-like_DNA-bd_sf"/>
</dbReference>
<dbReference type="AlphaFoldDB" id="A0A8J2Z6J9"/>
<name>A0A8J2Z6J9_9GAMM</name>